<comment type="caution">
    <text evidence="1">The sequence shown here is derived from an EMBL/GenBank/DDBJ whole genome shotgun (WGS) entry which is preliminary data.</text>
</comment>
<dbReference type="RefSeq" id="WP_189625453.1">
    <property type="nucleotide sequence ID" value="NZ_BNAF01000003.1"/>
</dbReference>
<evidence type="ECO:0000313" key="2">
    <source>
        <dbReference type="Proteomes" id="UP000620550"/>
    </source>
</evidence>
<dbReference type="PROSITE" id="PS51257">
    <property type="entry name" value="PROKAR_LIPOPROTEIN"/>
    <property type="match status" value="1"/>
</dbReference>
<keyword evidence="2" id="KW-1185">Reference proteome</keyword>
<sequence>MKVFYLLALMIPLMSSCDKRTLCSNPPATLTLAFVNENGDNMITNNELAENMFEFKKELGGNKNKTIPYDIDGNDHVVLRELELSNGIEQYKFLSTIHAFAFVVEGKNYEDCDGVYITEVLFRDVAYTQKDNYFQIKLIRK</sequence>
<gene>
    <name evidence="1" type="ORF">GCM10017764_09240</name>
</gene>
<accession>A0ABQ3HU17</accession>
<dbReference type="Proteomes" id="UP000620550">
    <property type="component" value="Unassembled WGS sequence"/>
</dbReference>
<reference evidence="2" key="1">
    <citation type="journal article" date="2019" name="Int. J. Syst. Evol. Microbiol.">
        <title>The Global Catalogue of Microorganisms (GCM) 10K type strain sequencing project: providing services to taxonomists for standard genome sequencing and annotation.</title>
        <authorList>
            <consortium name="The Broad Institute Genomics Platform"/>
            <consortium name="The Broad Institute Genome Sequencing Center for Infectious Disease"/>
            <person name="Wu L."/>
            <person name="Ma J."/>
        </authorList>
    </citation>
    <scope>NUCLEOTIDE SEQUENCE [LARGE SCALE GENOMIC DNA]</scope>
    <source>
        <strain evidence="2">CGMCC 1.12966</strain>
    </source>
</reference>
<organism evidence="1 2">
    <name type="scientific">Sphingobacterium griseoflavum</name>
    <dbReference type="NCBI Taxonomy" id="1474952"/>
    <lineage>
        <taxon>Bacteria</taxon>
        <taxon>Pseudomonadati</taxon>
        <taxon>Bacteroidota</taxon>
        <taxon>Sphingobacteriia</taxon>
        <taxon>Sphingobacteriales</taxon>
        <taxon>Sphingobacteriaceae</taxon>
        <taxon>Sphingobacterium</taxon>
    </lineage>
</organism>
<protein>
    <submittedName>
        <fullName evidence="1">Uncharacterized protein</fullName>
    </submittedName>
</protein>
<proteinExistence type="predicted"/>
<evidence type="ECO:0000313" key="1">
    <source>
        <dbReference type="EMBL" id="GHE28821.1"/>
    </source>
</evidence>
<dbReference type="EMBL" id="BNAF01000003">
    <property type="protein sequence ID" value="GHE28821.1"/>
    <property type="molecule type" value="Genomic_DNA"/>
</dbReference>
<name>A0ABQ3HU17_9SPHI</name>